<dbReference type="InterPro" id="IPR019587">
    <property type="entry name" value="Polyketide_cyclase/dehydratase"/>
</dbReference>
<reference evidence="1" key="1">
    <citation type="submission" date="2021-03" db="EMBL/GenBank/DDBJ databases">
        <title>Ottowia sp. 27C isolated from the cloaca of a Giant Asian pond turtle (Heosemys grandis).</title>
        <authorList>
            <person name="Spergser J."/>
            <person name="Busse H.-J."/>
        </authorList>
    </citation>
    <scope>NUCLEOTIDE SEQUENCE</scope>
    <source>
        <strain evidence="1">27C</strain>
    </source>
</reference>
<dbReference type="EMBL" id="CP071796">
    <property type="protein sequence ID" value="QTD46735.1"/>
    <property type="molecule type" value="Genomic_DNA"/>
</dbReference>
<dbReference type="Gene3D" id="3.30.530.20">
    <property type="match status" value="1"/>
</dbReference>
<dbReference type="AlphaFoldDB" id="A0A975CIC9"/>
<sequence>MRSQAHILIDRSAEAVFDLSQDYALRRRWDTLTPTACLVQTAPQAMPGAIVRCPTVYGFRLDVAYVSWQRPSVAAFRMVRGPWWLHRAAGTWRFVPLGAQRCRAKFIYSVRLHPLVARWLGPWVQAVITRQSRRRLAALKALAENSQPFF</sequence>
<dbReference type="Proteomes" id="UP000663903">
    <property type="component" value="Chromosome"/>
</dbReference>
<protein>
    <submittedName>
        <fullName evidence="1">SRPBCC family protein</fullName>
    </submittedName>
</protein>
<organism evidence="1 2">
    <name type="scientific">Ottowia testudinis</name>
    <dbReference type="NCBI Taxonomy" id="2816950"/>
    <lineage>
        <taxon>Bacteria</taxon>
        <taxon>Pseudomonadati</taxon>
        <taxon>Pseudomonadota</taxon>
        <taxon>Betaproteobacteria</taxon>
        <taxon>Burkholderiales</taxon>
        <taxon>Comamonadaceae</taxon>
        <taxon>Ottowia</taxon>
    </lineage>
</organism>
<dbReference type="KEGG" id="otd:J1M35_07645"/>
<evidence type="ECO:0000313" key="1">
    <source>
        <dbReference type="EMBL" id="QTD46735.1"/>
    </source>
</evidence>
<evidence type="ECO:0000313" key="2">
    <source>
        <dbReference type="Proteomes" id="UP000663903"/>
    </source>
</evidence>
<keyword evidence="2" id="KW-1185">Reference proteome</keyword>
<name>A0A975CIC9_9BURK</name>
<dbReference type="SUPFAM" id="SSF55961">
    <property type="entry name" value="Bet v1-like"/>
    <property type="match status" value="1"/>
</dbReference>
<accession>A0A975CIC9</accession>
<dbReference type="Pfam" id="PF10604">
    <property type="entry name" value="Polyketide_cyc2"/>
    <property type="match status" value="1"/>
</dbReference>
<dbReference type="CDD" id="cd07812">
    <property type="entry name" value="SRPBCC"/>
    <property type="match status" value="1"/>
</dbReference>
<dbReference type="RefSeq" id="WP_208010634.1">
    <property type="nucleotide sequence ID" value="NZ_CP071796.1"/>
</dbReference>
<proteinExistence type="predicted"/>
<gene>
    <name evidence="1" type="ORF">J1M35_07645</name>
</gene>
<dbReference type="InterPro" id="IPR023393">
    <property type="entry name" value="START-like_dom_sf"/>
</dbReference>